<keyword evidence="3" id="KW-0479">Metal-binding</keyword>
<sequence length="381" mass="42125">MIYLDNCATTLPDEEVLNAFTTVNRTYFANPASLHQAGSKAEQLLESARKQIAELAGDPESTVIFTSGGTEADNLAIVGYARSLRHRGNHIITSEIEHDAVRNACLYLEKEGFEVDWLTVNEKGEVSPEELKQKLRKDTILVSIMHVNNEIGTIQPIEACSKVIRAHSRALFHSDCVQSIGKLPLPFPEWTDAISLSAHKIHGLKGTGCLVSKKFKTPEAISYGGGQESGFRSGTANVAGAVAFAKAMRLAVRNSESSMYKRWNERLREQLIPEKMVRICSPVTGAPHILTLAFKGITGEIAVNFFQEKDIIVSTSSACSSKAKNVSHVIEAIRIPDDYRKGVIRISFGKTNTDEEIEVFTKTMQEFLETIKKGMKQHDME</sequence>
<dbReference type="PIRSF" id="PIRSF005572">
    <property type="entry name" value="NifS"/>
    <property type="match status" value="1"/>
</dbReference>
<gene>
    <name evidence="9" type="ORF">QT716_09870</name>
</gene>
<evidence type="ECO:0000313" key="10">
    <source>
        <dbReference type="Proteomes" id="UP001280629"/>
    </source>
</evidence>
<dbReference type="Pfam" id="PF00266">
    <property type="entry name" value="Aminotran_5"/>
    <property type="match status" value="1"/>
</dbReference>
<evidence type="ECO:0000256" key="4">
    <source>
        <dbReference type="ARBA" id="ARBA00022898"/>
    </source>
</evidence>
<dbReference type="Gene3D" id="3.40.640.10">
    <property type="entry name" value="Type I PLP-dependent aspartate aminotransferase-like (Major domain)"/>
    <property type="match status" value="1"/>
</dbReference>
<dbReference type="InterPro" id="IPR015424">
    <property type="entry name" value="PyrdxlP-dep_Trfase"/>
</dbReference>
<comment type="cofactor">
    <cofactor evidence="1 7">
        <name>pyridoxal 5'-phosphate</name>
        <dbReference type="ChEBI" id="CHEBI:597326"/>
    </cofactor>
</comment>
<evidence type="ECO:0000256" key="7">
    <source>
        <dbReference type="RuleBase" id="RU004504"/>
    </source>
</evidence>
<dbReference type="InterPro" id="IPR015421">
    <property type="entry name" value="PyrdxlP-dep_Trfase_major"/>
</dbReference>
<accession>A0ABU4G1T2</accession>
<comment type="caution">
    <text evidence="9">The sequence shown here is derived from an EMBL/GenBank/DDBJ whole genome shotgun (WGS) entry which is preliminary data.</text>
</comment>
<organism evidence="9 10">
    <name type="scientific">Sporosarcina aquimarina</name>
    <dbReference type="NCBI Taxonomy" id="114975"/>
    <lineage>
        <taxon>Bacteria</taxon>
        <taxon>Bacillati</taxon>
        <taxon>Bacillota</taxon>
        <taxon>Bacilli</taxon>
        <taxon>Bacillales</taxon>
        <taxon>Caryophanaceae</taxon>
        <taxon>Sporosarcina</taxon>
    </lineage>
</organism>
<reference evidence="9 10" key="1">
    <citation type="submission" date="2023-06" db="EMBL/GenBank/DDBJ databases">
        <title>Sporosarcina sp. nov., isolated from Korean traditional fermented seafood 'Jeotgal'.</title>
        <authorList>
            <person name="Yang A.-I."/>
            <person name="Shin N.-R."/>
        </authorList>
    </citation>
    <scope>NUCLEOTIDE SEQUENCE [LARGE SCALE GENOMIC DNA]</scope>
    <source>
        <strain evidence="9 10">KCTC3840</strain>
    </source>
</reference>
<dbReference type="RefSeq" id="WP_317935898.1">
    <property type="nucleotide sequence ID" value="NZ_JAUBDH010000005.1"/>
</dbReference>
<evidence type="ECO:0000256" key="6">
    <source>
        <dbReference type="ARBA" id="ARBA00023014"/>
    </source>
</evidence>
<dbReference type="EMBL" id="JAUBDH010000005">
    <property type="protein sequence ID" value="MDW0110342.1"/>
    <property type="molecule type" value="Genomic_DNA"/>
</dbReference>
<evidence type="ECO:0000256" key="5">
    <source>
        <dbReference type="ARBA" id="ARBA00023004"/>
    </source>
</evidence>
<dbReference type="PROSITE" id="PS00595">
    <property type="entry name" value="AA_TRANSFER_CLASS_5"/>
    <property type="match status" value="1"/>
</dbReference>
<dbReference type="PANTHER" id="PTHR11601">
    <property type="entry name" value="CYSTEINE DESULFURYLASE FAMILY MEMBER"/>
    <property type="match status" value="1"/>
</dbReference>
<keyword evidence="6" id="KW-0411">Iron-sulfur</keyword>
<dbReference type="Gene3D" id="3.90.1150.10">
    <property type="entry name" value="Aspartate Aminotransferase, domain 1"/>
    <property type="match status" value="1"/>
</dbReference>
<feature type="domain" description="Aminotransferase class V" evidence="8">
    <location>
        <begin position="2"/>
        <end position="360"/>
    </location>
</feature>
<evidence type="ECO:0000256" key="1">
    <source>
        <dbReference type="ARBA" id="ARBA00001933"/>
    </source>
</evidence>
<evidence type="ECO:0000259" key="8">
    <source>
        <dbReference type="Pfam" id="PF00266"/>
    </source>
</evidence>
<keyword evidence="10" id="KW-1185">Reference proteome</keyword>
<keyword evidence="4" id="KW-0663">Pyridoxal phosphate</keyword>
<name>A0ABU4G1T2_9BACL</name>
<keyword evidence="5" id="KW-0408">Iron</keyword>
<comment type="similarity">
    <text evidence="2">Belongs to the class-V pyridoxal-phosphate-dependent aminotransferase family. NifS/IscS subfamily.</text>
</comment>
<evidence type="ECO:0000256" key="3">
    <source>
        <dbReference type="ARBA" id="ARBA00022723"/>
    </source>
</evidence>
<dbReference type="InterPro" id="IPR016454">
    <property type="entry name" value="Cysteine_dSase"/>
</dbReference>
<proteinExistence type="inferred from homology"/>
<dbReference type="PANTHER" id="PTHR11601:SF50">
    <property type="entry name" value="CYSTEINE DESULFURASE ISCS 2-RELATED"/>
    <property type="match status" value="1"/>
</dbReference>
<evidence type="ECO:0000256" key="2">
    <source>
        <dbReference type="ARBA" id="ARBA00006490"/>
    </source>
</evidence>
<dbReference type="InterPro" id="IPR020578">
    <property type="entry name" value="Aminotrans_V_PyrdxlP_BS"/>
</dbReference>
<dbReference type="Gene3D" id="1.10.260.50">
    <property type="match status" value="1"/>
</dbReference>
<dbReference type="InterPro" id="IPR015422">
    <property type="entry name" value="PyrdxlP-dep_Trfase_small"/>
</dbReference>
<dbReference type="InterPro" id="IPR000192">
    <property type="entry name" value="Aminotrans_V_dom"/>
</dbReference>
<dbReference type="SUPFAM" id="SSF53383">
    <property type="entry name" value="PLP-dependent transferases"/>
    <property type="match status" value="1"/>
</dbReference>
<evidence type="ECO:0000313" key="9">
    <source>
        <dbReference type="EMBL" id="MDW0110342.1"/>
    </source>
</evidence>
<dbReference type="Proteomes" id="UP001280629">
    <property type="component" value="Unassembled WGS sequence"/>
</dbReference>
<protein>
    <submittedName>
        <fullName evidence="9">Cysteine desulfurase family protein</fullName>
    </submittedName>
</protein>